<evidence type="ECO:0000259" key="7">
    <source>
        <dbReference type="Pfam" id="PF11710"/>
    </source>
</evidence>
<dbReference type="InterPro" id="IPR023041">
    <property type="entry name" value="Glucose_rcpt_Git3-like_N"/>
</dbReference>
<gene>
    <name evidence="8" type="ORF">DBV05_g2255</name>
</gene>
<dbReference type="Proteomes" id="UP000325902">
    <property type="component" value="Unassembled WGS sequence"/>
</dbReference>
<name>A0A5N5DN37_9PEZI</name>
<feature type="transmembrane region" description="Helical" evidence="6">
    <location>
        <begin position="192"/>
        <end position="212"/>
    </location>
</feature>
<feature type="compositionally biased region" description="Low complexity" evidence="5">
    <location>
        <begin position="356"/>
        <end position="365"/>
    </location>
</feature>
<dbReference type="AlphaFoldDB" id="A0A5N5DN37"/>
<dbReference type="SUPFAM" id="SSF81321">
    <property type="entry name" value="Family A G protein-coupled receptor-like"/>
    <property type="match status" value="1"/>
</dbReference>
<sequence length="481" mass="53483">MEMSYGYDSAISVPTLIGSLLSCLATSCVLVSYLFLAPQQPSFRHALVFALALTEFINSLNNTVSGIYVLEHRHGIAPGVACQLNGFIGQLSVQVCQTIPQHQQPYADARRSKATDFSILTITLITFFTVIKNSYISSASRLWKIVTCVLVWIVPLITSSIAASSDAIQPVGGNWCWIPKDRTVLRYALGHGWRFGIIVATICMYICMYFYIQHHFSSSNAFVDPISTSPPGRYLATIEADLAKPRPAVMRRATEPKDLKMIAELDKAVSQRLTEHVETTQRSISAIVPAHMDDTTATTSLDMTSPKVDADASVARNSVLTIDIPRHSLELSFLSHSAPPTSTILSRRLREKPSQTLTIDTSITPSSPPPRELFDSPTSIRTHMQQQSFNRHAQVGREVRRMLLLNAYPVAWVVLWLPGIANRLVEAAAGSSPRWLRIMQSTTQYVGLANALTYGFNEYMRSRARRDGNEGYGWSWRRGMV</sequence>
<evidence type="ECO:0000313" key="8">
    <source>
        <dbReference type="EMBL" id="KAB2579233.1"/>
    </source>
</evidence>
<evidence type="ECO:0000256" key="4">
    <source>
        <dbReference type="ARBA" id="ARBA00023136"/>
    </source>
</evidence>
<keyword evidence="3 6" id="KW-1133">Transmembrane helix</keyword>
<organism evidence="8 9">
    <name type="scientific">Lasiodiplodia theobromae</name>
    <dbReference type="NCBI Taxonomy" id="45133"/>
    <lineage>
        <taxon>Eukaryota</taxon>
        <taxon>Fungi</taxon>
        <taxon>Dikarya</taxon>
        <taxon>Ascomycota</taxon>
        <taxon>Pezizomycotina</taxon>
        <taxon>Dothideomycetes</taxon>
        <taxon>Dothideomycetes incertae sedis</taxon>
        <taxon>Botryosphaeriales</taxon>
        <taxon>Botryosphaeriaceae</taxon>
        <taxon>Lasiodiplodia</taxon>
    </lineage>
</organism>
<keyword evidence="9" id="KW-1185">Reference proteome</keyword>
<evidence type="ECO:0000256" key="6">
    <source>
        <dbReference type="SAM" id="Phobius"/>
    </source>
</evidence>
<feature type="region of interest" description="Disordered" evidence="5">
    <location>
        <begin position="355"/>
        <end position="375"/>
    </location>
</feature>
<dbReference type="PANTHER" id="PTHR23112">
    <property type="entry name" value="G PROTEIN-COUPLED RECEPTOR 157-RELATED"/>
    <property type="match status" value="1"/>
</dbReference>
<comment type="caution">
    <text evidence="8">The sequence shown here is derived from an EMBL/GenBank/DDBJ whole genome shotgun (WGS) entry which is preliminary data.</text>
</comment>
<dbReference type="GO" id="GO:0005886">
    <property type="term" value="C:plasma membrane"/>
    <property type="evidence" value="ECO:0007669"/>
    <property type="project" value="TreeGrafter"/>
</dbReference>
<keyword evidence="2 6" id="KW-0812">Transmembrane</keyword>
<dbReference type="Gene3D" id="1.20.1070.10">
    <property type="entry name" value="Rhodopsin 7-helix transmembrane proteins"/>
    <property type="match status" value="1"/>
</dbReference>
<comment type="subcellular location">
    <subcellularLocation>
        <location evidence="1">Membrane</location>
        <topology evidence="1">Multi-pass membrane protein</topology>
    </subcellularLocation>
</comment>
<proteinExistence type="predicted"/>
<keyword evidence="4 6" id="KW-0472">Membrane</keyword>
<evidence type="ECO:0000256" key="5">
    <source>
        <dbReference type="SAM" id="MobiDB-lite"/>
    </source>
</evidence>
<dbReference type="GO" id="GO:0007189">
    <property type="term" value="P:adenylate cyclase-activating G protein-coupled receptor signaling pathway"/>
    <property type="evidence" value="ECO:0007669"/>
    <property type="project" value="TreeGrafter"/>
</dbReference>
<reference evidence="8 9" key="1">
    <citation type="journal article" date="2019" name="Sci. Rep.">
        <title>A multi-omics analysis of the grapevine pathogen Lasiodiplodia theobromae reveals that temperature affects the expression of virulence- and pathogenicity-related genes.</title>
        <authorList>
            <person name="Felix C."/>
            <person name="Meneses R."/>
            <person name="Goncalves M.F.M."/>
            <person name="Tilleman L."/>
            <person name="Duarte A.S."/>
            <person name="Jorrin-Novo J.V."/>
            <person name="Van de Peer Y."/>
            <person name="Deforce D."/>
            <person name="Van Nieuwerburgh F."/>
            <person name="Esteves A.C."/>
            <person name="Alves A."/>
        </authorList>
    </citation>
    <scope>NUCLEOTIDE SEQUENCE [LARGE SCALE GENOMIC DNA]</scope>
    <source>
        <strain evidence="8 9">LA-SOL3</strain>
    </source>
</reference>
<dbReference type="PANTHER" id="PTHR23112:SF37">
    <property type="entry name" value="G PROTEIN-COUPLED RECEPTOR GPR1"/>
    <property type="match status" value="1"/>
</dbReference>
<dbReference type="EMBL" id="VCHE01000008">
    <property type="protein sequence ID" value="KAB2579233.1"/>
    <property type="molecule type" value="Genomic_DNA"/>
</dbReference>
<accession>A0A5N5DN37</accession>
<dbReference type="GO" id="GO:0004930">
    <property type="term" value="F:G protein-coupled receptor activity"/>
    <property type="evidence" value="ECO:0007669"/>
    <property type="project" value="TreeGrafter"/>
</dbReference>
<dbReference type="OrthoDB" id="100006at2759"/>
<evidence type="ECO:0000256" key="3">
    <source>
        <dbReference type="ARBA" id="ARBA00022989"/>
    </source>
</evidence>
<feature type="transmembrane region" description="Helical" evidence="6">
    <location>
        <begin position="142"/>
        <end position="163"/>
    </location>
</feature>
<feature type="domain" description="Glucose receptor Git3-like N-terminal" evidence="7">
    <location>
        <begin position="15"/>
        <end position="217"/>
    </location>
</feature>
<dbReference type="Pfam" id="PF11710">
    <property type="entry name" value="Git3"/>
    <property type="match status" value="1"/>
</dbReference>
<evidence type="ECO:0000256" key="2">
    <source>
        <dbReference type="ARBA" id="ARBA00022692"/>
    </source>
</evidence>
<feature type="transmembrane region" description="Helical" evidence="6">
    <location>
        <begin position="12"/>
        <end position="36"/>
    </location>
</feature>
<protein>
    <recommendedName>
        <fullName evidence="7">Glucose receptor Git3-like N-terminal domain-containing protein</fullName>
    </recommendedName>
</protein>
<evidence type="ECO:0000256" key="1">
    <source>
        <dbReference type="ARBA" id="ARBA00004141"/>
    </source>
</evidence>
<evidence type="ECO:0000313" key="9">
    <source>
        <dbReference type="Proteomes" id="UP000325902"/>
    </source>
</evidence>